<dbReference type="PROSITE" id="PS50082">
    <property type="entry name" value="WD_REPEATS_2"/>
    <property type="match status" value="1"/>
</dbReference>
<keyword evidence="1 3" id="KW-0853">WD repeat</keyword>
<evidence type="ECO:0000313" key="5">
    <source>
        <dbReference type="EMBL" id="CAF9941684.1"/>
    </source>
</evidence>
<dbReference type="AlphaFoldDB" id="A0A8H3J703"/>
<dbReference type="InterPro" id="IPR039328">
    <property type="entry name" value="WDR89"/>
</dbReference>
<accession>A0A8H3J703</accession>
<dbReference type="Proteomes" id="UP000664203">
    <property type="component" value="Unassembled WGS sequence"/>
</dbReference>
<dbReference type="PANTHER" id="PTHR22889:SF0">
    <property type="entry name" value="WD REPEAT-CONTAINING PROTEIN 89"/>
    <property type="match status" value="1"/>
</dbReference>
<feature type="repeat" description="WD" evidence="3">
    <location>
        <begin position="166"/>
        <end position="199"/>
    </location>
</feature>
<dbReference type="Gene3D" id="2.130.10.10">
    <property type="entry name" value="YVTN repeat-like/Quinoprotein amine dehydrogenase"/>
    <property type="match status" value="2"/>
</dbReference>
<evidence type="ECO:0000256" key="4">
    <source>
        <dbReference type="SAM" id="MobiDB-lite"/>
    </source>
</evidence>
<gene>
    <name evidence="5" type="ORF">ALECFALPRED_009264</name>
</gene>
<dbReference type="EMBL" id="CAJPDR010000676">
    <property type="protein sequence ID" value="CAF9941684.1"/>
    <property type="molecule type" value="Genomic_DNA"/>
</dbReference>
<dbReference type="SUPFAM" id="SSF50978">
    <property type="entry name" value="WD40 repeat-like"/>
    <property type="match status" value="1"/>
</dbReference>
<comment type="caution">
    <text evidence="5">The sequence shown here is derived from an EMBL/GenBank/DDBJ whole genome shotgun (WGS) entry which is preliminary data.</text>
</comment>
<dbReference type="PANTHER" id="PTHR22889">
    <property type="entry name" value="WD REPEAT-CONTAINING PROTEIN 89"/>
    <property type="match status" value="1"/>
</dbReference>
<evidence type="ECO:0008006" key="7">
    <source>
        <dbReference type="Google" id="ProtNLM"/>
    </source>
</evidence>
<sequence length="391" mass="42547">MRVASLTTTSSLSLPADSYIYKIVHVNGNLAAISSDDSLRLLDLETLREIAGGVMNNVHDGVTCLQTVDHDPNSLLTAGRDAAVQRYDVRNGQKTMRFGDDSNAPYLSLASHGTNIAAGTELSHSQAAVLLWSQTTLRPRGTFTDRLLTVCYRDTRSPSRPLQNYVESHNDDVTEVRFHPTLPRCLLSGSTDGLVNIYDTSIADEDDALVQVQNHGSSINHAGFLSNSEFFALSHDETLSVYHLSEQEGSADEPSPTVFGNLRPKLDCEYIFDVILSGSGGVGAIVGAGSHSKQHLDLIPLRKASDWSFDPSQTIRLSGAHGEEIVRSIHVNHEDGTIFTAGEDGLVKAWRTSTGTGEEQEQIEVGRPSKKKKKKRSVVDGGNESGRFKPY</sequence>
<feature type="region of interest" description="Disordered" evidence="4">
    <location>
        <begin position="352"/>
        <end position="391"/>
    </location>
</feature>
<proteinExistence type="predicted"/>
<protein>
    <recommendedName>
        <fullName evidence="7">WD repeat-containing protein 89</fullName>
    </recommendedName>
</protein>
<dbReference type="SMART" id="SM00320">
    <property type="entry name" value="WD40"/>
    <property type="match status" value="4"/>
</dbReference>
<dbReference type="Pfam" id="PF00400">
    <property type="entry name" value="WD40"/>
    <property type="match status" value="2"/>
</dbReference>
<dbReference type="OrthoDB" id="25131at2759"/>
<dbReference type="InterPro" id="IPR036322">
    <property type="entry name" value="WD40_repeat_dom_sf"/>
</dbReference>
<name>A0A8H3J703_9LECA</name>
<dbReference type="InterPro" id="IPR001680">
    <property type="entry name" value="WD40_rpt"/>
</dbReference>
<evidence type="ECO:0000256" key="3">
    <source>
        <dbReference type="PROSITE-ProRule" id="PRU00221"/>
    </source>
</evidence>
<organism evidence="5 6">
    <name type="scientific">Alectoria fallacina</name>
    <dbReference type="NCBI Taxonomy" id="1903189"/>
    <lineage>
        <taxon>Eukaryota</taxon>
        <taxon>Fungi</taxon>
        <taxon>Dikarya</taxon>
        <taxon>Ascomycota</taxon>
        <taxon>Pezizomycotina</taxon>
        <taxon>Lecanoromycetes</taxon>
        <taxon>OSLEUM clade</taxon>
        <taxon>Lecanoromycetidae</taxon>
        <taxon>Lecanorales</taxon>
        <taxon>Lecanorineae</taxon>
        <taxon>Parmeliaceae</taxon>
        <taxon>Alectoria</taxon>
    </lineage>
</organism>
<keyword evidence="2" id="KW-0677">Repeat</keyword>
<evidence type="ECO:0000256" key="2">
    <source>
        <dbReference type="ARBA" id="ARBA00022737"/>
    </source>
</evidence>
<evidence type="ECO:0000313" key="6">
    <source>
        <dbReference type="Proteomes" id="UP000664203"/>
    </source>
</evidence>
<dbReference type="PROSITE" id="PS50294">
    <property type="entry name" value="WD_REPEATS_REGION"/>
    <property type="match status" value="1"/>
</dbReference>
<dbReference type="InterPro" id="IPR015943">
    <property type="entry name" value="WD40/YVTN_repeat-like_dom_sf"/>
</dbReference>
<keyword evidence="6" id="KW-1185">Reference proteome</keyword>
<reference evidence="5" key="1">
    <citation type="submission" date="2021-03" db="EMBL/GenBank/DDBJ databases">
        <authorList>
            <person name="Tagirdzhanova G."/>
        </authorList>
    </citation>
    <scope>NUCLEOTIDE SEQUENCE</scope>
</reference>
<evidence type="ECO:0000256" key="1">
    <source>
        <dbReference type="ARBA" id="ARBA00022574"/>
    </source>
</evidence>